<evidence type="ECO:0000313" key="1">
    <source>
        <dbReference type="EMBL" id="AXG07827.1"/>
    </source>
</evidence>
<dbReference type="EMBL" id="CP031150">
    <property type="protein sequence ID" value="AXG07827.1"/>
    <property type="molecule type" value="Genomic_DNA"/>
</dbReference>
<protein>
    <submittedName>
        <fullName evidence="1">DNA phosphorothioation-dependent restriction protein DptG</fullName>
    </submittedName>
</protein>
<dbReference type="OrthoDB" id="241192at2157"/>
<dbReference type="NCBIfam" id="TIGR03236">
    <property type="entry name" value="dnd_assoc_1"/>
    <property type="match status" value="1"/>
</dbReference>
<accession>A0A345E6K5</accession>
<keyword evidence="2" id="KW-1185">Reference proteome</keyword>
<gene>
    <name evidence="1" type="primary">dptG</name>
    <name evidence="1" type="ORF">DU500_16100</name>
</gene>
<dbReference type="KEGG" id="haj:DU500_16100"/>
<sequence>MTEYGEPDWPQIPSRTINDEIEAFMPISPTSTPREAIIMRTLSSVLEADPQFDVRDDLKSAVKNLSQFDDNPTLSNEVWEAFQSAYIPTGKGGVRGDATAREYIIPFHSKISLHIETGEPREWGRFYYMLMTDGEDEGFNSTLHERLKQKYTALNPSNTVEELVISAVDQLITEADGSDANEQDDGQAGISIRPYVPDMAEVFQEDLKSWLDMLDDEPSALWLQTLQDLVCFHYMMYVMQLSRNLSIEYDHAREGTLSEFEPQCRPIYFGMWEETASKTRQFANEWNDTNLAGEVYDSWGKLVVMRVLTTSTTAPDAEVEAQALTLAEAVTETPPEFQERCRTALLDEFPSDDRPADEDAPTLIEAARTLDRAVKQYNSRKPSLDSQAAYTLGFRVIRQLAEGAERKFIRIQRGRAGTNSRLNQGALRLFARLFEQQSTDGHLRKFFRYLERRGIALDEESREQVIQQLDQMSLLNKMSDSKEAIYVESI</sequence>
<organism evidence="1 2">
    <name type="scientific">Haloplanus rubicundus</name>
    <dbReference type="NCBI Taxonomy" id="1547898"/>
    <lineage>
        <taxon>Archaea</taxon>
        <taxon>Methanobacteriati</taxon>
        <taxon>Methanobacteriota</taxon>
        <taxon>Stenosarchaea group</taxon>
        <taxon>Halobacteria</taxon>
        <taxon>Halobacteriales</taxon>
        <taxon>Haloferacaceae</taxon>
        <taxon>Haloplanus</taxon>
    </lineage>
</organism>
<dbReference type="GeneID" id="37284939"/>
<dbReference type="InterPro" id="IPR017645">
    <property type="entry name" value="Dnd_assoc_1"/>
</dbReference>
<name>A0A345E6K5_9EURY</name>
<reference evidence="1 2" key="1">
    <citation type="submission" date="2018-07" db="EMBL/GenBank/DDBJ databases">
        <title>Genome sequences of Haloplanus sp. CBA1113.</title>
        <authorList>
            <person name="Kim Y.B."/>
            <person name="Roh S.W."/>
        </authorList>
    </citation>
    <scope>NUCLEOTIDE SEQUENCE [LARGE SCALE GENOMIC DNA]</scope>
    <source>
        <strain evidence="1 2">CBA1113</strain>
    </source>
</reference>
<evidence type="ECO:0000313" key="2">
    <source>
        <dbReference type="Proteomes" id="UP000253273"/>
    </source>
</evidence>
<dbReference type="AlphaFoldDB" id="A0A345E6K5"/>
<proteinExistence type="predicted"/>
<dbReference type="Proteomes" id="UP000253273">
    <property type="component" value="Chromosome"/>
</dbReference>
<dbReference type="RefSeq" id="WP_114586948.1">
    <property type="nucleotide sequence ID" value="NZ_CP031150.1"/>
</dbReference>